<dbReference type="EMBL" id="JAPDMX010000003">
    <property type="protein sequence ID" value="MCW3171482.1"/>
    <property type="molecule type" value="Genomic_DNA"/>
</dbReference>
<evidence type="ECO:0000313" key="2">
    <source>
        <dbReference type="Proteomes" id="UP001163714"/>
    </source>
</evidence>
<evidence type="ECO:0000313" key="1">
    <source>
        <dbReference type="EMBL" id="MCW3171482.1"/>
    </source>
</evidence>
<gene>
    <name evidence="1" type="ORF">OHT75_03185</name>
</gene>
<protein>
    <submittedName>
        <fullName evidence="1">Uncharacterized protein</fullName>
    </submittedName>
</protein>
<reference evidence="1" key="1">
    <citation type="submission" date="2022-10" db="EMBL/GenBank/DDBJ databases">
        <title>Shewanella flava sp. nov, isolated from the estuary of the Fenhe River into the Yellow River.</title>
        <authorList>
            <person name="Li Y."/>
        </authorList>
    </citation>
    <scope>NUCLEOTIDE SEQUENCE</scope>
    <source>
        <strain evidence="1">FYR11-62</strain>
    </source>
</reference>
<sequence>MPTHFDISTVTIASLILLGGSNEADASAEGISKAAQDVICLVSNLAFSAEMAVACELLNRFAYRATSLLKISVILLCGHNDAFAP</sequence>
<keyword evidence="2" id="KW-1185">Reference proteome</keyword>
<name>A0ABT3I5Z9_9GAMM</name>
<organism evidence="1 2">
    <name type="scientific">Shewanella subflava</name>
    <dbReference type="NCBI Taxonomy" id="2986476"/>
    <lineage>
        <taxon>Bacteria</taxon>
        <taxon>Pseudomonadati</taxon>
        <taxon>Pseudomonadota</taxon>
        <taxon>Gammaproteobacteria</taxon>
        <taxon>Alteromonadales</taxon>
        <taxon>Shewanellaceae</taxon>
        <taxon>Shewanella</taxon>
    </lineage>
</organism>
<comment type="caution">
    <text evidence="1">The sequence shown here is derived from an EMBL/GenBank/DDBJ whole genome shotgun (WGS) entry which is preliminary data.</text>
</comment>
<proteinExistence type="predicted"/>
<dbReference type="Proteomes" id="UP001163714">
    <property type="component" value="Unassembled WGS sequence"/>
</dbReference>
<accession>A0ABT3I5Z9</accession>
<dbReference type="RefSeq" id="WP_264724993.1">
    <property type="nucleotide sequence ID" value="NZ_JAPDMX010000003.1"/>
</dbReference>